<evidence type="ECO:0000256" key="3">
    <source>
        <dbReference type="ARBA" id="ARBA00022989"/>
    </source>
</evidence>
<dbReference type="Pfam" id="PF04791">
    <property type="entry name" value="LMBR1"/>
    <property type="match status" value="1"/>
</dbReference>
<feature type="transmembrane region" description="Helical" evidence="5">
    <location>
        <begin position="349"/>
        <end position="376"/>
    </location>
</feature>
<reference evidence="6 7" key="1">
    <citation type="submission" date="2024-03" db="EMBL/GenBank/DDBJ databases">
        <title>The Acrasis kona genome and developmental transcriptomes reveal deep origins of eukaryotic multicellular pathways.</title>
        <authorList>
            <person name="Sheikh S."/>
            <person name="Fu C.-J."/>
            <person name="Brown M.W."/>
            <person name="Baldauf S.L."/>
        </authorList>
    </citation>
    <scope>NUCLEOTIDE SEQUENCE [LARGE SCALE GENOMIC DNA]</scope>
    <source>
        <strain evidence="6 7">ATCC MYA-3509</strain>
    </source>
</reference>
<evidence type="ECO:0000256" key="5">
    <source>
        <dbReference type="SAM" id="Phobius"/>
    </source>
</evidence>
<accession>A0AAW2YVJ3</accession>
<evidence type="ECO:0000256" key="2">
    <source>
        <dbReference type="ARBA" id="ARBA00022692"/>
    </source>
</evidence>
<keyword evidence="3 5" id="KW-1133">Transmembrane helix</keyword>
<dbReference type="PANTHER" id="PTHR31652:SF0">
    <property type="entry name" value="LIMR FAMILY PROTEIN DDB_G0283707-RELATED"/>
    <property type="match status" value="1"/>
</dbReference>
<organism evidence="6 7">
    <name type="scientific">Acrasis kona</name>
    <dbReference type="NCBI Taxonomy" id="1008807"/>
    <lineage>
        <taxon>Eukaryota</taxon>
        <taxon>Discoba</taxon>
        <taxon>Heterolobosea</taxon>
        <taxon>Tetramitia</taxon>
        <taxon>Eutetramitia</taxon>
        <taxon>Acrasidae</taxon>
        <taxon>Acrasis</taxon>
    </lineage>
</organism>
<evidence type="ECO:0000256" key="4">
    <source>
        <dbReference type="ARBA" id="ARBA00023136"/>
    </source>
</evidence>
<name>A0AAW2YVJ3_9EUKA</name>
<feature type="transmembrane region" description="Helical" evidence="5">
    <location>
        <begin position="121"/>
        <end position="143"/>
    </location>
</feature>
<dbReference type="InterPro" id="IPR006876">
    <property type="entry name" value="LMBR1-like_membr_prot"/>
</dbReference>
<keyword evidence="2 5" id="KW-0812">Transmembrane</keyword>
<feature type="transmembrane region" description="Helical" evidence="5">
    <location>
        <begin position="440"/>
        <end position="469"/>
    </location>
</feature>
<feature type="transmembrane region" description="Helical" evidence="5">
    <location>
        <begin position="6"/>
        <end position="26"/>
    </location>
</feature>
<sequence length="486" mass="54732">MVNALLIIMMIVIPVIFLFSSFMFVVFFSSPVDRFQAILPKIIVILGMTFAGCAVLFLPFDVWNNIQAGGLTSATPVIWQIIFAFMAAWIVLVLPFSLIYFETFDSEKDHVKNVVSQSISAIVGTIIIFIITGLGMGISYIFFGYVQIPMTTQVSSYGAASLSSVVLNCDTCYLESSDLTTRMGIIVYITAFLCAVGWFVLVVCGGCGMSSIPITLILGCVNRPKRIKLEEFVVQQKKFALRSHNLIKAGKKIEALRKQPGGRTNMQTIRLYQEFKRAVYTADEEYQLLKTQFEKGGGSIVFYVIGLIFGVVAAVITILWIIHMILFMFTKQPIWGGLNLLFYYLDYAFPLFGLIAYSIFAFYLLMSVIAGNITIASRLPLVSLYPIKFKDTLTSSFLYNTWLLMLGCIPVIQFTANAFSSYGSVTSLSGFFNVYVTNMIYFNWFFANVHYVFFAFIFIGFALSMFFAFRPNKTKEQKIIEQIMES</sequence>
<evidence type="ECO:0000313" key="6">
    <source>
        <dbReference type="EMBL" id="KAL0481069.1"/>
    </source>
</evidence>
<comment type="caution">
    <text evidence="6">The sequence shown here is derived from an EMBL/GenBank/DDBJ whole genome shotgun (WGS) entry which is preliminary data.</text>
</comment>
<keyword evidence="7" id="KW-1185">Reference proteome</keyword>
<feature type="transmembrane region" description="Helical" evidence="5">
    <location>
        <begin position="300"/>
        <end position="329"/>
    </location>
</feature>
<feature type="transmembrane region" description="Helical" evidence="5">
    <location>
        <begin position="38"/>
        <end position="58"/>
    </location>
</feature>
<evidence type="ECO:0000256" key="1">
    <source>
        <dbReference type="ARBA" id="ARBA00004141"/>
    </source>
</evidence>
<dbReference type="EMBL" id="JAOPGA020000730">
    <property type="protein sequence ID" value="KAL0481069.1"/>
    <property type="molecule type" value="Genomic_DNA"/>
</dbReference>
<proteinExistence type="predicted"/>
<dbReference type="Proteomes" id="UP001431209">
    <property type="component" value="Unassembled WGS sequence"/>
</dbReference>
<dbReference type="PANTHER" id="PTHR31652">
    <property type="entry name" value="LIMR FAMILY PROTEIN DDB_G0283707-RELATED"/>
    <property type="match status" value="1"/>
</dbReference>
<keyword evidence="4 5" id="KW-0472">Membrane</keyword>
<comment type="subcellular location">
    <subcellularLocation>
        <location evidence="1">Membrane</location>
        <topology evidence="1">Multi-pass membrane protein</topology>
    </subcellularLocation>
</comment>
<feature type="transmembrane region" description="Helical" evidence="5">
    <location>
        <begin position="397"/>
        <end position="420"/>
    </location>
</feature>
<gene>
    <name evidence="6" type="ORF">AKO1_012835</name>
</gene>
<evidence type="ECO:0000313" key="7">
    <source>
        <dbReference type="Proteomes" id="UP001431209"/>
    </source>
</evidence>
<feature type="transmembrane region" description="Helical" evidence="5">
    <location>
        <begin position="78"/>
        <end position="101"/>
    </location>
</feature>
<dbReference type="AlphaFoldDB" id="A0AAW2YVJ3"/>
<dbReference type="GO" id="GO:0016020">
    <property type="term" value="C:membrane"/>
    <property type="evidence" value="ECO:0007669"/>
    <property type="project" value="UniProtKB-SubCell"/>
</dbReference>
<keyword evidence="6" id="KW-0675">Receptor</keyword>
<protein>
    <submittedName>
        <fullName evidence="6">Lipocalin-interacting membrane receptor</fullName>
    </submittedName>
</protein>
<feature type="transmembrane region" description="Helical" evidence="5">
    <location>
        <begin position="185"/>
        <end position="218"/>
    </location>
</feature>